<proteinExistence type="predicted"/>
<evidence type="ECO:0000256" key="6">
    <source>
        <dbReference type="ARBA" id="ARBA00022777"/>
    </source>
</evidence>
<evidence type="ECO:0000256" key="1">
    <source>
        <dbReference type="ARBA" id="ARBA00000085"/>
    </source>
</evidence>
<organism evidence="12 13">
    <name type="scientific">Taibaiella chishuiensis</name>
    <dbReference type="NCBI Taxonomy" id="1434707"/>
    <lineage>
        <taxon>Bacteria</taxon>
        <taxon>Pseudomonadati</taxon>
        <taxon>Bacteroidota</taxon>
        <taxon>Chitinophagia</taxon>
        <taxon>Chitinophagales</taxon>
        <taxon>Chitinophagaceae</taxon>
        <taxon>Taibaiella</taxon>
    </lineage>
</organism>
<evidence type="ECO:0000256" key="9">
    <source>
        <dbReference type="SAM" id="Coils"/>
    </source>
</evidence>
<dbReference type="PANTHER" id="PTHR24421">
    <property type="entry name" value="NITRATE/NITRITE SENSOR PROTEIN NARX-RELATED"/>
    <property type="match status" value="1"/>
</dbReference>
<keyword evidence="4" id="KW-0808">Transferase</keyword>
<dbReference type="GO" id="GO:0000155">
    <property type="term" value="F:phosphorelay sensor kinase activity"/>
    <property type="evidence" value="ECO:0007669"/>
    <property type="project" value="InterPro"/>
</dbReference>
<keyword evidence="3" id="KW-0597">Phosphoprotein</keyword>
<evidence type="ECO:0000259" key="11">
    <source>
        <dbReference type="SMART" id="SM00387"/>
    </source>
</evidence>
<dbReference type="Gene3D" id="1.20.5.1930">
    <property type="match status" value="1"/>
</dbReference>
<evidence type="ECO:0000256" key="4">
    <source>
        <dbReference type="ARBA" id="ARBA00022679"/>
    </source>
</evidence>
<dbReference type="InterPro" id="IPR003594">
    <property type="entry name" value="HATPase_dom"/>
</dbReference>
<feature type="coiled-coil region" evidence="9">
    <location>
        <begin position="386"/>
        <end position="415"/>
    </location>
</feature>
<keyword evidence="8" id="KW-0902">Two-component regulatory system</keyword>
<keyword evidence="9" id="KW-0175">Coiled coil</keyword>
<feature type="coiled-coil region" evidence="9">
    <location>
        <begin position="440"/>
        <end position="477"/>
    </location>
</feature>
<keyword evidence="5" id="KW-0547">Nucleotide-binding</keyword>
<dbReference type="InterPro" id="IPR011990">
    <property type="entry name" value="TPR-like_helical_dom_sf"/>
</dbReference>
<feature type="transmembrane region" description="Helical" evidence="10">
    <location>
        <begin position="421"/>
        <end position="440"/>
    </location>
</feature>
<evidence type="ECO:0000256" key="3">
    <source>
        <dbReference type="ARBA" id="ARBA00022553"/>
    </source>
</evidence>
<keyword evidence="6 12" id="KW-0418">Kinase</keyword>
<dbReference type="AlphaFoldDB" id="A0A2P8CXP8"/>
<keyword evidence="13" id="KW-1185">Reference proteome</keyword>
<comment type="catalytic activity">
    <reaction evidence="1">
        <text>ATP + protein L-histidine = ADP + protein N-phospho-L-histidine.</text>
        <dbReference type="EC" id="2.7.13.3"/>
    </reaction>
</comment>
<keyword evidence="10" id="KW-1133">Transmembrane helix</keyword>
<dbReference type="InterPro" id="IPR036890">
    <property type="entry name" value="HATPase_C_sf"/>
</dbReference>
<dbReference type="Pfam" id="PF07730">
    <property type="entry name" value="HisKA_3"/>
    <property type="match status" value="1"/>
</dbReference>
<evidence type="ECO:0000256" key="5">
    <source>
        <dbReference type="ARBA" id="ARBA00022741"/>
    </source>
</evidence>
<evidence type="ECO:0000256" key="7">
    <source>
        <dbReference type="ARBA" id="ARBA00022840"/>
    </source>
</evidence>
<dbReference type="GO" id="GO:0016020">
    <property type="term" value="C:membrane"/>
    <property type="evidence" value="ECO:0007669"/>
    <property type="project" value="InterPro"/>
</dbReference>
<dbReference type="SUPFAM" id="SSF48452">
    <property type="entry name" value="TPR-like"/>
    <property type="match status" value="2"/>
</dbReference>
<dbReference type="SUPFAM" id="SSF55874">
    <property type="entry name" value="ATPase domain of HSP90 chaperone/DNA topoisomerase II/histidine kinase"/>
    <property type="match status" value="1"/>
</dbReference>
<dbReference type="Pfam" id="PF02518">
    <property type="entry name" value="HATPase_c"/>
    <property type="match status" value="1"/>
</dbReference>
<evidence type="ECO:0000313" key="13">
    <source>
        <dbReference type="Proteomes" id="UP000240572"/>
    </source>
</evidence>
<feature type="domain" description="Histidine kinase/HSP90-like ATPase" evidence="11">
    <location>
        <begin position="575"/>
        <end position="666"/>
    </location>
</feature>
<dbReference type="PANTHER" id="PTHR24421:SF10">
    <property type="entry name" value="NITRATE_NITRITE SENSOR PROTEIN NARQ"/>
    <property type="match status" value="1"/>
</dbReference>
<gene>
    <name evidence="12" type="ORF">B0I18_11041</name>
</gene>
<evidence type="ECO:0000256" key="2">
    <source>
        <dbReference type="ARBA" id="ARBA00012438"/>
    </source>
</evidence>
<keyword evidence="10" id="KW-0812">Transmembrane</keyword>
<reference evidence="12 13" key="1">
    <citation type="submission" date="2018-03" db="EMBL/GenBank/DDBJ databases">
        <title>Genomic Encyclopedia of Type Strains, Phase III (KMG-III): the genomes of soil and plant-associated and newly described type strains.</title>
        <authorList>
            <person name="Whitman W."/>
        </authorList>
    </citation>
    <scope>NUCLEOTIDE SEQUENCE [LARGE SCALE GENOMIC DNA]</scope>
    <source>
        <strain evidence="12 13">CGMCC 1.12700</strain>
    </source>
</reference>
<evidence type="ECO:0000256" key="10">
    <source>
        <dbReference type="SAM" id="Phobius"/>
    </source>
</evidence>
<dbReference type="Proteomes" id="UP000240572">
    <property type="component" value="Unassembled WGS sequence"/>
</dbReference>
<dbReference type="Gene3D" id="1.25.40.10">
    <property type="entry name" value="Tetratricopeptide repeat domain"/>
    <property type="match status" value="2"/>
</dbReference>
<evidence type="ECO:0000313" key="12">
    <source>
        <dbReference type="EMBL" id="PSK89742.1"/>
    </source>
</evidence>
<dbReference type="EC" id="2.7.13.3" evidence="2"/>
<dbReference type="GO" id="GO:0046983">
    <property type="term" value="F:protein dimerization activity"/>
    <property type="evidence" value="ECO:0007669"/>
    <property type="project" value="InterPro"/>
</dbReference>
<name>A0A2P8CXP8_9BACT</name>
<dbReference type="GO" id="GO:0005524">
    <property type="term" value="F:ATP binding"/>
    <property type="evidence" value="ECO:0007669"/>
    <property type="project" value="UniProtKB-KW"/>
</dbReference>
<evidence type="ECO:0000256" key="8">
    <source>
        <dbReference type="ARBA" id="ARBA00023012"/>
    </source>
</evidence>
<dbReference type="EMBL" id="PYGD01000010">
    <property type="protein sequence ID" value="PSK89742.1"/>
    <property type="molecule type" value="Genomic_DNA"/>
</dbReference>
<dbReference type="Gene3D" id="3.30.565.10">
    <property type="entry name" value="Histidine kinase-like ATPase, C-terminal domain"/>
    <property type="match status" value="1"/>
</dbReference>
<dbReference type="CDD" id="cd16917">
    <property type="entry name" value="HATPase_UhpB-NarQ-NarX-like"/>
    <property type="match status" value="1"/>
</dbReference>
<comment type="caution">
    <text evidence="12">The sequence shown here is derived from an EMBL/GenBank/DDBJ whole genome shotgun (WGS) entry which is preliminary data.</text>
</comment>
<accession>A0A2P8CXP8</accession>
<keyword evidence="10" id="KW-0472">Membrane</keyword>
<protein>
    <recommendedName>
        <fullName evidence="2">histidine kinase</fullName>
        <ecNumber evidence="2">2.7.13.3</ecNumber>
    </recommendedName>
</protein>
<dbReference type="InterPro" id="IPR050482">
    <property type="entry name" value="Sensor_HK_TwoCompSys"/>
</dbReference>
<dbReference type="InterPro" id="IPR011712">
    <property type="entry name" value="Sig_transdc_His_kin_sub3_dim/P"/>
</dbReference>
<dbReference type="SMART" id="SM00387">
    <property type="entry name" value="HATPase_c"/>
    <property type="match status" value="1"/>
</dbReference>
<dbReference type="OrthoDB" id="9760839at2"/>
<sequence>MYLKPSPYCMPFIRYPRLLLLLACLLLWARLPVQGQEHVLLRYTGAHAVSQADSARIIGLIKASQRFEYKKLDTAIAMVDQALNESRRLNFTYGIGNAYIAYSIYATTAGKYRQSDSFLEKAYPYCQALALPGSDNRLLIHWYQIASTQAAYNGDYDRSVNLACSGLQLLNQRPGDTSFNSARVKAYNAIGSMMQYMRQPERAFYFLDKGIALATAGNDRANLAQLYVNYGSACNLLRQWPRAGDYLGKAIALAKADDNTFVLQVAYLTEAGMYIDMGKQDKAINSLKLATGVSDKTNPFMAKATPQRLLAQVYFDREQYRESISHALEALSIAEKMHSRQNISNAHALLADAYHATGQWEKAYTHQFAYTRMLDTLRNTATLANINQLEIKSRVAEKDRELAQQQLALNQKESALREKNFWIAGIGAGLLLSGTLLLSLRRNYRNRQQLQESAREVERLKARMDGAEQERQRIATELHDGVVSQLWGLKLNLASAISQQDTAGGAQPSDLAKSLNYLDDAMQELRSTAHNLSPEMALQAGLIDALSNFCTKMNHRGLTDVVFQVYGQLQPTDKHAALSIFRNVQELVLNALKHAHASTVLVQLNCEEDLLGVTVQDDGTGFDPATAAQGMGLRNVTERIHAFHAGIDLQSSEKGTSIYMEFKYQHIAGNGKAY</sequence>
<dbReference type="RefSeq" id="WP_106524554.1">
    <property type="nucleotide sequence ID" value="NZ_PYGD01000010.1"/>
</dbReference>
<keyword evidence="7" id="KW-0067">ATP-binding</keyword>